<evidence type="ECO:0000256" key="8">
    <source>
        <dbReference type="ARBA" id="ARBA00023008"/>
    </source>
</evidence>
<proteinExistence type="inferred from homology"/>
<keyword evidence="11" id="KW-0325">Glycoprotein</keyword>
<comment type="subcellular location">
    <subcellularLocation>
        <location evidence="2">Secreted</location>
    </subcellularLocation>
</comment>
<accession>A0A8T9C1P6</accession>
<evidence type="ECO:0000256" key="14">
    <source>
        <dbReference type="ARBA" id="ARBA00044502"/>
    </source>
</evidence>
<dbReference type="Gene3D" id="2.70.50.70">
    <property type="match status" value="1"/>
</dbReference>
<evidence type="ECO:0000256" key="3">
    <source>
        <dbReference type="ARBA" id="ARBA00022525"/>
    </source>
</evidence>
<dbReference type="GO" id="GO:0004497">
    <property type="term" value="F:monooxygenase activity"/>
    <property type="evidence" value="ECO:0007669"/>
    <property type="project" value="UniProtKB-KW"/>
</dbReference>
<keyword evidence="5" id="KW-0732">Signal</keyword>
<organism evidence="18 19">
    <name type="scientific">Lachnellula suecica</name>
    <dbReference type="NCBI Taxonomy" id="602035"/>
    <lineage>
        <taxon>Eukaryota</taxon>
        <taxon>Fungi</taxon>
        <taxon>Dikarya</taxon>
        <taxon>Ascomycota</taxon>
        <taxon>Pezizomycotina</taxon>
        <taxon>Leotiomycetes</taxon>
        <taxon>Helotiales</taxon>
        <taxon>Lachnaceae</taxon>
        <taxon>Lachnellula</taxon>
    </lineage>
</organism>
<keyword evidence="10" id="KW-1015">Disulfide bond</keyword>
<keyword evidence="9" id="KW-0503">Monooxygenase</keyword>
<evidence type="ECO:0000256" key="7">
    <source>
        <dbReference type="ARBA" id="ARBA00023002"/>
    </source>
</evidence>
<dbReference type="InterPro" id="IPR005103">
    <property type="entry name" value="AA9_LPMO"/>
</dbReference>
<keyword evidence="3" id="KW-0964">Secreted</keyword>
<evidence type="ECO:0000259" key="17">
    <source>
        <dbReference type="Pfam" id="PF03443"/>
    </source>
</evidence>
<dbReference type="Proteomes" id="UP000469558">
    <property type="component" value="Unassembled WGS sequence"/>
</dbReference>
<dbReference type="EMBL" id="QGMK01000897">
    <property type="protein sequence ID" value="TVY75978.1"/>
    <property type="molecule type" value="Genomic_DNA"/>
</dbReference>
<keyword evidence="12" id="KW-0119">Carbohydrate metabolism</keyword>
<evidence type="ECO:0000313" key="19">
    <source>
        <dbReference type="Proteomes" id="UP000469558"/>
    </source>
</evidence>
<protein>
    <recommendedName>
        <fullName evidence="16">lytic cellulose monooxygenase (C4-dehydrogenating)</fullName>
        <ecNumber evidence="16">1.14.99.56</ecNumber>
    </recommendedName>
</protein>
<dbReference type="Pfam" id="PF03443">
    <property type="entry name" value="AA9"/>
    <property type="match status" value="1"/>
</dbReference>
<evidence type="ECO:0000256" key="6">
    <source>
        <dbReference type="ARBA" id="ARBA00023001"/>
    </source>
</evidence>
<evidence type="ECO:0000256" key="13">
    <source>
        <dbReference type="ARBA" id="ARBA00023326"/>
    </source>
</evidence>
<keyword evidence="7" id="KW-0560">Oxidoreductase</keyword>
<dbReference type="GO" id="GO:0030245">
    <property type="term" value="P:cellulose catabolic process"/>
    <property type="evidence" value="ECO:0007669"/>
    <property type="project" value="UniProtKB-KW"/>
</dbReference>
<dbReference type="CDD" id="cd21175">
    <property type="entry name" value="LPMO_AA9"/>
    <property type="match status" value="1"/>
</dbReference>
<keyword evidence="19" id="KW-1185">Reference proteome</keyword>
<comment type="caution">
    <text evidence="18">The sequence shown here is derived from an EMBL/GenBank/DDBJ whole genome shotgun (WGS) entry which is preliminary data.</text>
</comment>
<name>A0A8T9C1P6_9HELO</name>
<feature type="domain" description="Auxiliary Activity family 9 catalytic" evidence="17">
    <location>
        <begin position="17"/>
        <end position="221"/>
    </location>
</feature>
<evidence type="ECO:0000256" key="4">
    <source>
        <dbReference type="ARBA" id="ARBA00022723"/>
    </source>
</evidence>
<comment type="cofactor">
    <cofactor evidence="1">
        <name>Cu(2+)</name>
        <dbReference type="ChEBI" id="CHEBI:29036"/>
    </cofactor>
</comment>
<dbReference type="InterPro" id="IPR049892">
    <property type="entry name" value="AA9"/>
</dbReference>
<dbReference type="PANTHER" id="PTHR33353">
    <property type="entry name" value="PUTATIVE (AFU_ORTHOLOGUE AFUA_1G12560)-RELATED"/>
    <property type="match status" value="1"/>
</dbReference>
<dbReference type="AlphaFoldDB" id="A0A8T9C1P6"/>
<keyword evidence="6" id="KW-0136">Cellulose degradation</keyword>
<comment type="catalytic activity">
    <reaction evidence="15">
        <text>[(1-&gt;4)-beta-D-glucosyl]n+m + reduced acceptor + O2 = 4-dehydro-beta-D-glucosyl-[(1-&gt;4)-beta-D-glucosyl]n-1 + [(1-&gt;4)-beta-D-glucosyl]m + acceptor + H2O.</text>
        <dbReference type="EC" id="1.14.99.56"/>
    </reaction>
</comment>
<keyword evidence="13" id="KW-0624">Polysaccharide degradation</keyword>
<evidence type="ECO:0000256" key="16">
    <source>
        <dbReference type="ARBA" id="ARBA00047174"/>
    </source>
</evidence>
<evidence type="ECO:0000256" key="5">
    <source>
        <dbReference type="ARBA" id="ARBA00022729"/>
    </source>
</evidence>
<keyword evidence="8" id="KW-0186">Copper</keyword>
<dbReference type="PANTHER" id="PTHR33353:SF10">
    <property type="entry name" value="ENDO-BETA-1,4-GLUCANASE D"/>
    <property type="match status" value="1"/>
</dbReference>
<keyword evidence="4" id="KW-0479">Metal-binding</keyword>
<gene>
    <name evidence="18" type="primary">eglD_4</name>
    <name evidence="18" type="ORF">LSUE1_G005073</name>
</gene>
<dbReference type="GO" id="GO:0046872">
    <property type="term" value="F:metal ion binding"/>
    <property type="evidence" value="ECO:0007669"/>
    <property type="project" value="UniProtKB-KW"/>
</dbReference>
<evidence type="ECO:0000256" key="9">
    <source>
        <dbReference type="ARBA" id="ARBA00023033"/>
    </source>
</evidence>
<reference evidence="18 19" key="1">
    <citation type="submission" date="2018-05" db="EMBL/GenBank/DDBJ databases">
        <title>Genome sequencing and assembly of the regulated plant pathogen Lachnellula willkommii and related sister species for the development of diagnostic species identification markers.</title>
        <authorList>
            <person name="Giroux E."/>
            <person name="Bilodeau G."/>
        </authorList>
    </citation>
    <scope>NUCLEOTIDE SEQUENCE [LARGE SCALE GENOMIC DNA]</scope>
    <source>
        <strain evidence="18 19">CBS 268.59</strain>
    </source>
</reference>
<evidence type="ECO:0000256" key="11">
    <source>
        <dbReference type="ARBA" id="ARBA00023180"/>
    </source>
</evidence>
<sequence>MQLIPVLLASASVAHAHYNFNALIYGGTTQPAWQQVRERSDMNSHEPVLDTTLLDIRCGKDASTAYAPAIQTVAAGSSLGWVVDPSIQHPGPGLGYLAKVPAGKTAATWDGSGAVWFKVWEQGPTALNSNGGDWPTSGLTTLSFTIPKNTPSGDYIARIEHIGLHAASQKNGAQFYLSCGQITVTGGGSGSPGPLVAFPGAYSATDPGILIQIYYPVPTNYTIPGPKVWTG</sequence>
<dbReference type="OrthoDB" id="3496539at2759"/>
<dbReference type="GO" id="GO:0005576">
    <property type="term" value="C:extracellular region"/>
    <property type="evidence" value="ECO:0007669"/>
    <property type="project" value="UniProtKB-SubCell"/>
</dbReference>
<dbReference type="EC" id="1.14.99.56" evidence="16"/>
<evidence type="ECO:0000256" key="10">
    <source>
        <dbReference type="ARBA" id="ARBA00023157"/>
    </source>
</evidence>
<evidence type="ECO:0000256" key="15">
    <source>
        <dbReference type="ARBA" id="ARBA00045077"/>
    </source>
</evidence>
<evidence type="ECO:0000313" key="18">
    <source>
        <dbReference type="EMBL" id="TVY75978.1"/>
    </source>
</evidence>
<evidence type="ECO:0000256" key="2">
    <source>
        <dbReference type="ARBA" id="ARBA00004613"/>
    </source>
</evidence>
<evidence type="ECO:0000256" key="12">
    <source>
        <dbReference type="ARBA" id="ARBA00023277"/>
    </source>
</evidence>
<comment type="similarity">
    <text evidence="14">Belongs to the polysaccharide monooxygenase AA9 family.</text>
</comment>
<evidence type="ECO:0000256" key="1">
    <source>
        <dbReference type="ARBA" id="ARBA00001973"/>
    </source>
</evidence>